<dbReference type="PANTHER" id="PTHR42646">
    <property type="entry name" value="FLAP ENDONUCLEASE XNI"/>
    <property type="match status" value="1"/>
</dbReference>
<dbReference type="SUPFAM" id="SSF88723">
    <property type="entry name" value="PIN domain-like"/>
    <property type="match status" value="1"/>
</dbReference>
<dbReference type="InterPro" id="IPR029060">
    <property type="entry name" value="PIN-like_dom_sf"/>
</dbReference>
<evidence type="ECO:0000256" key="3">
    <source>
        <dbReference type="ARBA" id="ARBA00023125"/>
    </source>
</evidence>
<keyword evidence="8" id="KW-1185">Reference proteome</keyword>
<gene>
    <name evidence="7" type="ORF">FTX54_008595</name>
</gene>
<dbReference type="InterPro" id="IPR038969">
    <property type="entry name" value="FEN"/>
</dbReference>
<feature type="domain" description="5'-3' exonuclease" evidence="6">
    <location>
        <begin position="2"/>
        <end position="269"/>
    </location>
</feature>
<dbReference type="FunFam" id="1.10.150.20:FF:000003">
    <property type="entry name" value="DNA polymerase I"/>
    <property type="match status" value="1"/>
</dbReference>
<dbReference type="Proteomes" id="UP000321816">
    <property type="component" value="Chromosome"/>
</dbReference>
<dbReference type="CDD" id="cd09859">
    <property type="entry name" value="PIN_53EXO"/>
    <property type="match status" value="1"/>
</dbReference>
<evidence type="ECO:0000256" key="5">
    <source>
        <dbReference type="ARBA" id="ARBA00050026"/>
    </source>
</evidence>
<dbReference type="Gene3D" id="1.10.150.20">
    <property type="entry name" value="5' to 3' exonuclease, C-terminal subdomain"/>
    <property type="match status" value="1"/>
</dbReference>
<keyword evidence="3" id="KW-0238">DNA-binding</keyword>
<reference evidence="7 8" key="1">
    <citation type="submission" date="2024-01" db="EMBL/GenBank/DDBJ databases">
        <title>Complete Genome Sequence of Alkalicoccus halolimnae BZ-SZ-XJ29T, a Moderately Halophilic Bacterium Isolated from a Salt Lake.</title>
        <authorList>
            <person name="Zhao B."/>
        </authorList>
    </citation>
    <scope>NUCLEOTIDE SEQUENCE [LARGE SCALE GENOMIC DNA]</scope>
    <source>
        <strain evidence="7 8">BZ-SZ-XJ29</strain>
    </source>
</reference>
<evidence type="ECO:0000313" key="8">
    <source>
        <dbReference type="Proteomes" id="UP000321816"/>
    </source>
</evidence>
<dbReference type="SUPFAM" id="SSF47807">
    <property type="entry name" value="5' to 3' exonuclease, C-terminal subdomain"/>
    <property type="match status" value="1"/>
</dbReference>
<accession>A0A5C7FIR9</accession>
<dbReference type="SMART" id="SM00279">
    <property type="entry name" value="HhH2"/>
    <property type="match status" value="1"/>
</dbReference>
<dbReference type="Pfam" id="PF02739">
    <property type="entry name" value="5_3_exonuc_N"/>
    <property type="match status" value="1"/>
</dbReference>
<dbReference type="InterPro" id="IPR008918">
    <property type="entry name" value="HhH2"/>
</dbReference>
<sequence>MSHFVLIDGFNLLSRAYFATAYGKEAEQLPKNEEGRYINALRVFFAKLTQLENRLGATHMSVAWDGKRADTKRNQDHSFYKAQREDLPAPLIDQYELAVEILHKLKIHQLQVTGYEADDIIGTFTKHYDKGRTYIYSNDRDLFQLLSPNTDQLFMKKKQELHYTLADFEKDYEITPDQWIDVKALLGDPSDNIPGCPGVGEKSALPLIKQYGSVEELYAKLAYLDPLFKRYKKKLEEGEASVKVSKELVTIEKDIKEVMEVSADDTMLPEEKEFHPEVLKTYGIIK</sequence>
<name>A0A5C7FIR9_9BACI</name>
<dbReference type="RefSeq" id="WP_147802194.1">
    <property type="nucleotide sequence ID" value="NZ_CP144914.1"/>
</dbReference>
<dbReference type="GO" id="GO:0003677">
    <property type="term" value="F:DNA binding"/>
    <property type="evidence" value="ECO:0007669"/>
    <property type="project" value="UniProtKB-KW"/>
</dbReference>
<comment type="function">
    <text evidence="4">5'-3' exonuclease acting preferentially on double-stranded DNA.</text>
</comment>
<dbReference type="InterPro" id="IPR002421">
    <property type="entry name" value="5-3_exonuclease"/>
</dbReference>
<dbReference type="PANTHER" id="PTHR42646:SF2">
    <property type="entry name" value="5'-3' EXONUCLEASE FAMILY PROTEIN"/>
    <property type="match status" value="1"/>
</dbReference>
<proteinExistence type="predicted"/>
<organism evidence="7 8">
    <name type="scientific">Alkalicoccus halolimnae</name>
    <dbReference type="NCBI Taxonomy" id="1667239"/>
    <lineage>
        <taxon>Bacteria</taxon>
        <taxon>Bacillati</taxon>
        <taxon>Bacillota</taxon>
        <taxon>Bacilli</taxon>
        <taxon>Bacillales</taxon>
        <taxon>Bacillaceae</taxon>
        <taxon>Alkalicoccus</taxon>
    </lineage>
</organism>
<evidence type="ECO:0000256" key="2">
    <source>
        <dbReference type="ARBA" id="ARBA00022801"/>
    </source>
</evidence>
<dbReference type="GO" id="GO:0008409">
    <property type="term" value="F:5'-3' exonuclease activity"/>
    <property type="evidence" value="ECO:0007669"/>
    <property type="project" value="InterPro"/>
</dbReference>
<dbReference type="InterPro" id="IPR020046">
    <property type="entry name" value="5-3_exonucl_a-hlix_arch_N"/>
</dbReference>
<dbReference type="GO" id="GO:0033567">
    <property type="term" value="P:DNA replication, Okazaki fragment processing"/>
    <property type="evidence" value="ECO:0007669"/>
    <property type="project" value="InterPro"/>
</dbReference>
<dbReference type="OrthoDB" id="9806424at2"/>
<dbReference type="Pfam" id="PF01367">
    <property type="entry name" value="5_3_exonuc"/>
    <property type="match status" value="1"/>
</dbReference>
<dbReference type="KEGG" id="ahal:FTX54_008595"/>
<evidence type="ECO:0000256" key="1">
    <source>
        <dbReference type="ARBA" id="ARBA00022722"/>
    </source>
</evidence>
<dbReference type="AlphaFoldDB" id="A0A5C7FIR9"/>
<dbReference type="CDD" id="cd09898">
    <property type="entry name" value="H3TH_53EXO"/>
    <property type="match status" value="1"/>
</dbReference>
<dbReference type="Gene3D" id="3.40.50.1010">
    <property type="entry name" value="5'-nuclease"/>
    <property type="match status" value="1"/>
</dbReference>
<dbReference type="GO" id="GO:0017108">
    <property type="term" value="F:5'-flap endonuclease activity"/>
    <property type="evidence" value="ECO:0007669"/>
    <property type="project" value="InterPro"/>
</dbReference>
<keyword evidence="1" id="KW-0540">Nuclease</keyword>
<dbReference type="SMART" id="SM00475">
    <property type="entry name" value="53EXOc"/>
    <property type="match status" value="1"/>
</dbReference>
<dbReference type="InterPro" id="IPR036279">
    <property type="entry name" value="5-3_exonuclease_C_sf"/>
</dbReference>
<dbReference type="InterPro" id="IPR020045">
    <property type="entry name" value="DNA_polI_H3TH"/>
</dbReference>
<evidence type="ECO:0000313" key="7">
    <source>
        <dbReference type="EMBL" id="WWD78500.1"/>
    </source>
</evidence>
<evidence type="ECO:0000256" key="4">
    <source>
        <dbReference type="ARBA" id="ARBA00049957"/>
    </source>
</evidence>
<dbReference type="EMBL" id="CP144914">
    <property type="protein sequence ID" value="WWD78500.1"/>
    <property type="molecule type" value="Genomic_DNA"/>
</dbReference>
<keyword evidence="2" id="KW-0378">Hydrolase</keyword>
<protein>
    <recommendedName>
        <fullName evidence="5">5'-3' exonuclease</fullName>
    </recommendedName>
</protein>
<keyword evidence="7" id="KW-0269">Exonuclease</keyword>
<evidence type="ECO:0000259" key="6">
    <source>
        <dbReference type="SMART" id="SM00475"/>
    </source>
</evidence>